<dbReference type="GO" id="GO:0005615">
    <property type="term" value="C:extracellular space"/>
    <property type="evidence" value="ECO:0007669"/>
    <property type="project" value="TreeGrafter"/>
</dbReference>
<dbReference type="SMART" id="SM00700">
    <property type="entry name" value="JHBP"/>
    <property type="match status" value="1"/>
</dbReference>
<evidence type="ECO:0000313" key="6">
    <source>
        <dbReference type="Proteomes" id="UP001431783"/>
    </source>
</evidence>
<accession>A0AAW1TWA4</accession>
<sequence>MFIRRTLAVLTIVVYAQAVELPQYIKDLRCSPKKDFKNCFITNGNKIIPQIAKGLPELHVPKLNPLELPFLQLISTPTLNLNLSSLKIHGLEDMIIKDVRLLENFGGVSLKLGGKNMTVEGNYNIDGKVLILPIRGNGHFSIYLKNGIYSPTVTTELQEKNGKKHYKSTGSKLNYSLEKITFDLENLFDGNEQLGDEMNKFLNENWDVLAKDFGPGIANIVSALHRRIFDEFTSEIPISDLLLN</sequence>
<keyword evidence="1 4" id="KW-0732">Signal</keyword>
<dbReference type="Proteomes" id="UP001431783">
    <property type="component" value="Unassembled WGS sequence"/>
</dbReference>
<dbReference type="EMBL" id="JARQZJ010000032">
    <property type="protein sequence ID" value="KAK9874600.1"/>
    <property type="molecule type" value="Genomic_DNA"/>
</dbReference>
<evidence type="ECO:0000313" key="5">
    <source>
        <dbReference type="EMBL" id="KAK9874600.1"/>
    </source>
</evidence>
<keyword evidence="2" id="KW-0090">Biological rhythms</keyword>
<dbReference type="InterPro" id="IPR010562">
    <property type="entry name" value="Haemolymph_juvenile_hormone-bd"/>
</dbReference>
<evidence type="ECO:0000256" key="2">
    <source>
        <dbReference type="ARBA" id="ARBA00023108"/>
    </source>
</evidence>
<evidence type="ECO:0000256" key="3">
    <source>
        <dbReference type="ARBA" id="ARBA00060902"/>
    </source>
</evidence>
<evidence type="ECO:0000256" key="1">
    <source>
        <dbReference type="ARBA" id="ARBA00022729"/>
    </source>
</evidence>
<reference evidence="5 6" key="1">
    <citation type="submission" date="2023-03" db="EMBL/GenBank/DDBJ databases">
        <title>Genome insight into feeding habits of ladybird beetles.</title>
        <authorList>
            <person name="Li H.-S."/>
            <person name="Huang Y.-H."/>
            <person name="Pang H."/>
        </authorList>
    </citation>
    <scope>NUCLEOTIDE SEQUENCE [LARGE SCALE GENOMIC DNA]</scope>
    <source>
        <strain evidence="5">SYSU_2023b</strain>
        <tissue evidence="5">Whole body</tissue>
    </source>
</reference>
<dbReference type="InterPro" id="IPR038606">
    <property type="entry name" value="To_sf"/>
</dbReference>
<keyword evidence="6" id="KW-1185">Reference proteome</keyword>
<dbReference type="PANTHER" id="PTHR11008:SF32">
    <property type="entry name" value="CIRCADIAN CLOCK-CONTROLLED PROTEIN DAYWAKE-RELATED"/>
    <property type="match status" value="1"/>
</dbReference>
<feature type="signal peptide" evidence="4">
    <location>
        <begin position="1"/>
        <end position="18"/>
    </location>
</feature>
<dbReference type="AlphaFoldDB" id="A0AAW1TWA4"/>
<feature type="chain" id="PRO_5043598305" evidence="4">
    <location>
        <begin position="19"/>
        <end position="244"/>
    </location>
</feature>
<dbReference type="GO" id="GO:0007623">
    <property type="term" value="P:circadian rhythm"/>
    <property type="evidence" value="ECO:0007669"/>
    <property type="project" value="UniProtKB-ARBA"/>
</dbReference>
<dbReference type="Gene3D" id="3.15.10.30">
    <property type="entry name" value="Haemolymph juvenile hormone binding protein"/>
    <property type="match status" value="1"/>
</dbReference>
<gene>
    <name evidence="5" type="ORF">WA026_005431</name>
</gene>
<organism evidence="5 6">
    <name type="scientific">Henosepilachna vigintioctopunctata</name>
    <dbReference type="NCBI Taxonomy" id="420089"/>
    <lineage>
        <taxon>Eukaryota</taxon>
        <taxon>Metazoa</taxon>
        <taxon>Ecdysozoa</taxon>
        <taxon>Arthropoda</taxon>
        <taxon>Hexapoda</taxon>
        <taxon>Insecta</taxon>
        <taxon>Pterygota</taxon>
        <taxon>Neoptera</taxon>
        <taxon>Endopterygota</taxon>
        <taxon>Coleoptera</taxon>
        <taxon>Polyphaga</taxon>
        <taxon>Cucujiformia</taxon>
        <taxon>Coccinelloidea</taxon>
        <taxon>Coccinellidae</taxon>
        <taxon>Epilachninae</taxon>
        <taxon>Epilachnini</taxon>
        <taxon>Henosepilachna</taxon>
    </lineage>
</organism>
<name>A0AAW1TWA4_9CUCU</name>
<dbReference type="PANTHER" id="PTHR11008">
    <property type="entry name" value="PROTEIN TAKEOUT-LIKE PROTEIN"/>
    <property type="match status" value="1"/>
</dbReference>
<comment type="caution">
    <text evidence="5">The sequence shown here is derived from an EMBL/GenBank/DDBJ whole genome shotgun (WGS) entry which is preliminary data.</text>
</comment>
<comment type="similarity">
    <text evidence="3">Belongs to the TO family.</text>
</comment>
<evidence type="ECO:0000256" key="4">
    <source>
        <dbReference type="SAM" id="SignalP"/>
    </source>
</evidence>
<dbReference type="Pfam" id="PF06585">
    <property type="entry name" value="JHBP"/>
    <property type="match status" value="1"/>
</dbReference>
<proteinExistence type="inferred from homology"/>
<dbReference type="FunFam" id="3.15.10.30:FF:000001">
    <property type="entry name" value="Takeout-like protein 1"/>
    <property type="match status" value="1"/>
</dbReference>
<protein>
    <submittedName>
        <fullName evidence="5">Uncharacterized protein</fullName>
    </submittedName>
</protein>